<feature type="transmembrane region" description="Helical" evidence="1">
    <location>
        <begin position="154"/>
        <end position="182"/>
    </location>
</feature>
<dbReference type="STRING" id="759620.WS105_0884"/>
<gene>
    <name evidence="2" type="ORF">WS74_0886</name>
</gene>
<keyword evidence="1" id="KW-0472">Membrane</keyword>
<keyword evidence="1" id="KW-0812">Transmembrane</keyword>
<reference evidence="2 3" key="1">
    <citation type="journal article" date="2014" name="Genome Announc.">
        <title>Complete Genome Sequences of Fish Pathogenic Weissella ceti Strains WS74 and WS105.</title>
        <authorList>
            <person name="Figueiredo H.C."/>
            <person name="Leal C.A."/>
            <person name="Dorella F.A."/>
            <person name="Carvalho A.F."/>
            <person name="Soares S.C."/>
            <person name="Pereira F.L."/>
            <person name="Azevedo V.A."/>
        </authorList>
    </citation>
    <scope>NUCLEOTIDE SEQUENCE [LARGE SCALE GENOMIC DNA]</scope>
    <source>
        <strain evidence="2 3">WS74</strain>
    </source>
</reference>
<accession>A0A075TW13</accession>
<evidence type="ECO:0000256" key="1">
    <source>
        <dbReference type="SAM" id="Phobius"/>
    </source>
</evidence>
<dbReference type="Proteomes" id="UP000029079">
    <property type="component" value="Chromosome"/>
</dbReference>
<dbReference type="AlphaFoldDB" id="A0A075TW13"/>
<dbReference type="PATRIC" id="fig|759620.7.peg.846"/>
<proteinExistence type="predicted"/>
<organism evidence="2 3">
    <name type="scientific">Weissella ceti</name>
    <dbReference type="NCBI Taxonomy" id="759620"/>
    <lineage>
        <taxon>Bacteria</taxon>
        <taxon>Bacillati</taxon>
        <taxon>Bacillota</taxon>
        <taxon>Bacilli</taxon>
        <taxon>Lactobacillales</taxon>
        <taxon>Lactobacillaceae</taxon>
        <taxon>Weissella</taxon>
    </lineage>
</organism>
<evidence type="ECO:0008006" key="4">
    <source>
        <dbReference type="Google" id="ProtNLM"/>
    </source>
</evidence>
<dbReference type="KEGG" id="wce:WS08_0820"/>
<evidence type="ECO:0000313" key="3">
    <source>
        <dbReference type="Proteomes" id="UP000029079"/>
    </source>
</evidence>
<evidence type="ECO:0000313" key="2">
    <source>
        <dbReference type="EMBL" id="AIM63138.1"/>
    </source>
</evidence>
<protein>
    <recommendedName>
        <fullName evidence="4">DUF1700 domain-containing protein</fullName>
    </recommendedName>
</protein>
<feature type="transmembrane region" description="Helical" evidence="1">
    <location>
        <begin position="86"/>
        <end position="108"/>
    </location>
</feature>
<dbReference type="KEGG" id="wci:WS105_0884"/>
<keyword evidence="1" id="KW-1133">Transmembrane helix</keyword>
<dbReference type="RefSeq" id="WP_009496346.1">
    <property type="nucleotide sequence ID" value="NZ_CP009223.1"/>
</dbReference>
<dbReference type="EMBL" id="CP009223">
    <property type="protein sequence ID" value="AIM63138.1"/>
    <property type="molecule type" value="Genomic_DNA"/>
</dbReference>
<dbReference type="KEGG" id="wct:WS74_0886"/>
<name>A0A075TW13_9LACO</name>
<feature type="transmembrane region" description="Helical" evidence="1">
    <location>
        <begin position="114"/>
        <end position="142"/>
    </location>
</feature>
<dbReference type="Pfam" id="PF22564">
    <property type="entry name" value="HAAS"/>
    <property type="match status" value="1"/>
</dbReference>
<reference evidence="3" key="2">
    <citation type="submission" date="2014-08" db="EMBL/GenBank/DDBJ databases">
        <title>Complete genome of Weissella ceti strain WS74 isolated from diseased rainbow trout in Brazil.</title>
        <authorList>
            <person name="Figueiredo H.C.P."/>
            <person name="Leal C.A.G."/>
            <person name="Pereira F.L."/>
            <person name="Soares S.C."/>
            <person name="Dorella F.A."/>
            <person name="Carvalho A.F."/>
            <person name="Azevedo V.A.C."/>
        </authorList>
    </citation>
    <scope>NUCLEOTIDE SEQUENCE [LARGE SCALE GENOMIC DNA]</scope>
    <source>
        <strain evidence="3">WS74</strain>
    </source>
</reference>
<sequence length="210" mass="23622">MIDQYFTEVESYLSGVPVAEQEEMFQFYKEQVLESGMTMAEVEAKYGTPKQFARNIRLEYFMDLDDAPESQNVTPQQRTKQRTRMIWLIILGLFASPILIPVAIGVLFMLGLGFFFFLMIVLGIYAGVVGVLAGGVAALIFGATLLSQSIATGIFFMGLGLLMTGLTIVMTPIVLNITQWLFDVFMQFMKWIGRRFVARRDKQPVEGGQN</sequence>
<dbReference type="OrthoDB" id="2194328at2"/>
<keyword evidence="3" id="KW-1185">Reference proteome</keyword>